<accession>A0ABP2PBX3</accession>
<name>A0ABP2PBX3_9BURK</name>
<protein>
    <recommendedName>
        <fullName evidence="3">Transcriptional regulator</fullName>
    </recommendedName>
</protein>
<evidence type="ECO:0000313" key="1">
    <source>
        <dbReference type="EMBL" id="EIM95297.1"/>
    </source>
</evidence>
<proteinExistence type="predicted"/>
<keyword evidence="2" id="KW-1185">Reference proteome</keyword>
<dbReference type="EMBL" id="AKAU01000249">
    <property type="protein sequence ID" value="EIM95297.1"/>
    <property type="molecule type" value="Genomic_DNA"/>
</dbReference>
<sequence length="92" mass="9893">MILGGNTMAAPNFVYTISCVAKMLGEPEGWLDELASMNLEPEDGCLRIIDDHDVPAEQLISVTAFTDAGIEALRELVAEAKRQFGGASVPDR</sequence>
<organism evidence="1 2">
    <name type="scientific">Paraburkholderia hospita</name>
    <dbReference type="NCBI Taxonomy" id="169430"/>
    <lineage>
        <taxon>Bacteria</taxon>
        <taxon>Pseudomonadati</taxon>
        <taxon>Pseudomonadota</taxon>
        <taxon>Betaproteobacteria</taxon>
        <taxon>Burkholderiales</taxon>
        <taxon>Burkholderiaceae</taxon>
        <taxon>Paraburkholderia</taxon>
    </lineage>
</organism>
<gene>
    <name evidence="1" type="ORF">WQE_39909</name>
</gene>
<reference evidence="1 2" key="1">
    <citation type="journal article" date="2012" name="J. Bacteriol.">
        <title>Draft Genome Sequence of the Soil Bacterium Burkholderia terrae Strain BS001, Which Interacts with Fungal Surface Structures.</title>
        <authorList>
            <person name="Nazir R."/>
            <person name="Hansen M.A."/>
            <person name="Sorensen S."/>
            <person name="van Elsas J.D."/>
        </authorList>
    </citation>
    <scope>NUCLEOTIDE SEQUENCE [LARGE SCALE GENOMIC DNA]</scope>
    <source>
        <strain evidence="1 2">BS001</strain>
    </source>
</reference>
<evidence type="ECO:0008006" key="3">
    <source>
        <dbReference type="Google" id="ProtNLM"/>
    </source>
</evidence>
<comment type="caution">
    <text evidence="1">The sequence shown here is derived from an EMBL/GenBank/DDBJ whole genome shotgun (WGS) entry which is preliminary data.</text>
</comment>
<evidence type="ECO:0000313" key="2">
    <source>
        <dbReference type="Proteomes" id="UP000004980"/>
    </source>
</evidence>
<dbReference type="Proteomes" id="UP000004980">
    <property type="component" value="Unassembled WGS sequence"/>
</dbReference>